<dbReference type="Pfam" id="PF01061">
    <property type="entry name" value="ABC2_membrane"/>
    <property type="match status" value="1"/>
</dbReference>
<protein>
    <recommendedName>
        <fullName evidence="6">Transport permease protein</fullName>
    </recommendedName>
</protein>
<feature type="transmembrane region" description="Helical" evidence="6">
    <location>
        <begin position="104"/>
        <end position="128"/>
    </location>
</feature>
<feature type="transmembrane region" description="Helical" evidence="6">
    <location>
        <begin position="140"/>
        <end position="162"/>
    </location>
</feature>
<keyword evidence="3 6" id="KW-1133">Transmembrane helix</keyword>
<evidence type="ECO:0000313" key="8">
    <source>
        <dbReference type="EMBL" id="MEE2060884.1"/>
    </source>
</evidence>
<evidence type="ECO:0000256" key="1">
    <source>
        <dbReference type="ARBA" id="ARBA00004141"/>
    </source>
</evidence>
<comment type="subcellular location">
    <subcellularLocation>
        <location evidence="6">Cell membrane</location>
        <topology evidence="6">Multi-pass membrane protein</topology>
    </subcellularLocation>
    <subcellularLocation>
        <location evidence="1">Membrane</location>
        <topology evidence="1">Multi-pass membrane protein</topology>
    </subcellularLocation>
</comment>
<dbReference type="RefSeq" id="WP_330136071.1">
    <property type="nucleotide sequence ID" value="NZ_JAUTXY010000015.1"/>
</dbReference>
<comment type="similarity">
    <text evidence="6">Belongs to the ABC-2 integral membrane protein family.</text>
</comment>
<gene>
    <name evidence="8" type="ORF">Q7514_25510</name>
</gene>
<dbReference type="PROSITE" id="PS51012">
    <property type="entry name" value="ABC_TM2"/>
    <property type="match status" value="1"/>
</dbReference>
<evidence type="ECO:0000256" key="6">
    <source>
        <dbReference type="RuleBase" id="RU361157"/>
    </source>
</evidence>
<sequence>MQTTTNPAVAVLSTEARLFGREPAAMFWILIFPVGLLTILGVIPMFRETDPSLGGLRLIDLYVPVTVLLAMIVAGIQTMPGVLSSYRERGILRRLEASPAKPTYLLMAQIVVHAVAVAVSVVLALLVGRVVFDVALPAQPFGYALAVVLTLAAALSMGAAIAAVSSSMRVAQTVGTIVFFPMMFCAGVWLPVQTMPDLLRRVVEVTPFGAASQILDQAASGYWPSLTGIAVVAGWAIVLTAAAIKWFRWQ</sequence>
<proteinExistence type="inferred from homology"/>
<keyword evidence="2 6" id="KW-0812">Transmembrane</keyword>
<keyword evidence="6" id="KW-0813">Transport</keyword>
<keyword evidence="5" id="KW-0046">Antibiotic resistance</keyword>
<evidence type="ECO:0000256" key="4">
    <source>
        <dbReference type="ARBA" id="ARBA00023136"/>
    </source>
</evidence>
<keyword evidence="6" id="KW-1003">Cell membrane</keyword>
<dbReference type="PANTHER" id="PTHR43027:SF2">
    <property type="entry name" value="TRANSPORT PERMEASE PROTEIN"/>
    <property type="match status" value="1"/>
</dbReference>
<dbReference type="Proteomes" id="UP001336020">
    <property type="component" value="Unassembled WGS sequence"/>
</dbReference>
<reference evidence="8 9" key="1">
    <citation type="submission" date="2023-07" db="EMBL/GenBank/DDBJ databases">
        <authorList>
            <person name="Girao M."/>
            <person name="Carvalho M.F."/>
        </authorList>
    </citation>
    <scope>NUCLEOTIDE SEQUENCE [LARGE SCALE GENOMIC DNA]</scope>
    <source>
        <strain evidence="8 9">YIM65754</strain>
    </source>
</reference>
<evidence type="ECO:0000256" key="3">
    <source>
        <dbReference type="ARBA" id="ARBA00022989"/>
    </source>
</evidence>
<dbReference type="PIRSF" id="PIRSF006648">
    <property type="entry name" value="DrrB"/>
    <property type="match status" value="1"/>
</dbReference>
<dbReference type="EMBL" id="JAUTXY010000015">
    <property type="protein sequence ID" value="MEE2060884.1"/>
    <property type="molecule type" value="Genomic_DNA"/>
</dbReference>
<evidence type="ECO:0000256" key="2">
    <source>
        <dbReference type="ARBA" id="ARBA00022692"/>
    </source>
</evidence>
<dbReference type="PANTHER" id="PTHR43027">
    <property type="entry name" value="DOXORUBICIN RESISTANCE ABC TRANSPORTER PERMEASE PROTEIN DRRC-RELATED"/>
    <property type="match status" value="1"/>
</dbReference>
<feature type="transmembrane region" description="Helical" evidence="6">
    <location>
        <begin position="61"/>
        <end position="83"/>
    </location>
</feature>
<keyword evidence="9" id="KW-1185">Reference proteome</keyword>
<feature type="transmembrane region" description="Helical" evidence="6">
    <location>
        <begin position="174"/>
        <end position="192"/>
    </location>
</feature>
<dbReference type="InterPro" id="IPR052902">
    <property type="entry name" value="ABC-2_transporter"/>
</dbReference>
<dbReference type="InterPro" id="IPR047817">
    <property type="entry name" value="ABC2_TM_bact-type"/>
</dbReference>
<keyword evidence="4 6" id="KW-0472">Membrane</keyword>
<evidence type="ECO:0000313" key="9">
    <source>
        <dbReference type="Proteomes" id="UP001336020"/>
    </source>
</evidence>
<feature type="domain" description="ABC transmembrane type-2" evidence="7">
    <location>
        <begin position="24"/>
        <end position="250"/>
    </location>
</feature>
<accession>A0ABU7LI15</accession>
<feature type="transmembrane region" description="Helical" evidence="6">
    <location>
        <begin position="25"/>
        <end position="46"/>
    </location>
</feature>
<dbReference type="InterPro" id="IPR000412">
    <property type="entry name" value="ABC_2_transport"/>
</dbReference>
<evidence type="ECO:0000256" key="5">
    <source>
        <dbReference type="ARBA" id="ARBA00023251"/>
    </source>
</evidence>
<evidence type="ECO:0000259" key="7">
    <source>
        <dbReference type="PROSITE" id="PS51012"/>
    </source>
</evidence>
<dbReference type="InterPro" id="IPR013525">
    <property type="entry name" value="ABC2_TM"/>
</dbReference>
<comment type="caution">
    <text evidence="8">The sequence shown here is derived from an EMBL/GenBank/DDBJ whole genome shotgun (WGS) entry which is preliminary data.</text>
</comment>
<name>A0ABU7LI15_9NOCA</name>
<organism evidence="8 9">
    <name type="scientific">Rhodococcus artemisiae</name>
    <dbReference type="NCBI Taxonomy" id="714159"/>
    <lineage>
        <taxon>Bacteria</taxon>
        <taxon>Bacillati</taxon>
        <taxon>Actinomycetota</taxon>
        <taxon>Actinomycetes</taxon>
        <taxon>Mycobacteriales</taxon>
        <taxon>Nocardiaceae</taxon>
        <taxon>Rhodococcus</taxon>
    </lineage>
</organism>
<feature type="transmembrane region" description="Helical" evidence="6">
    <location>
        <begin position="222"/>
        <end position="244"/>
    </location>
</feature>